<proteinExistence type="inferred from homology"/>
<dbReference type="Pfam" id="PF15301">
    <property type="entry name" value="SLAIN"/>
    <property type="match status" value="1"/>
</dbReference>
<dbReference type="EMBL" id="SRMA01026153">
    <property type="protein sequence ID" value="TRY87250.1"/>
    <property type="molecule type" value="Genomic_DNA"/>
</dbReference>
<reference evidence="3 4" key="1">
    <citation type="journal article" date="2019" name="Sci. Data">
        <title>Hybrid genome assembly and annotation of Danionella translucida.</title>
        <authorList>
            <person name="Kadobianskyi M."/>
            <person name="Schulze L."/>
            <person name="Schuelke M."/>
            <person name="Judkewitz B."/>
        </authorList>
    </citation>
    <scope>NUCLEOTIDE SEQUENCE [LARGE SCALE GENOMIC DNA]</scope>
    <source>
        <strain evidence="3 4">Bolton</strain>
    </source>
</reference>
<keyword evidence="4" id="KW-1185">Reference proteome</keyword>
<evidence type="ECO:0000256" key="1">
    <source>
        <dbReference type="ARBA" id="ARBA00006652"/>
    </source>
</evidence>
<evidence type="ECO:0000313" key="4">
    <source>
        <dbReference type="Proteomes" id="UP000316079"/>
    </source>
</evidence>
<dbReference type="AlphaFoldDB" id="A0A553QBE8"/>
<dbReference type="Proteomes" id="UP000316079">
    <property type="component" value="Unassembled WGS sequence"/>
</dbReference>
<dbReference type="InterPro" id="IPR026179">
    <property type="entry name" value="Slain"/>
</dbReference>
<comment type="caution">
    <text evidence="3">The sequence shown here is derived from an EMBL/GenBank/DDBJ whole genome shotgun (WGS) entry which is preliminary data.</text>
</comment>
<keyword evidence="2" id="KW-0175">Coiled coil</keyword>
<protein>
    <submittedName>
        <fullName evidence="3">Uncharacterized protein</fullName>
    </submittedName>
</protein>
<sequence>MKMLPNCISSGSRRVTWEIGGIPCRATARDRSHGHRLLYVSPKAKLFGHPLLNTIQWCRHVLDNSQVELNLAKQSLCYKLIQVTLLAKGFPSSNQGQARQNKLVVWAWVGRRGLHSHSENFCTHRQECRSGEYFFLEGCIVLEERRMLIVPRQLVEVSVPVSIHQLAKPLFRPSSFNKTSEGHPEEELFKPH</sequence>
<name>A0A553QBE8_9TELE</name>
<comment type="similarity">
    <text evidence="1">Belongs to the SLAIN motif-containing family.</text>
</comment>
<evidence type="ECO:0000313" key="3">
    <source>
        <dbReference type="EMBL" id="TRY87250.1"/>
    </source>
</evidence>
<gene>
    <name evidence="3" type="ORF">DNTS_031753</name>
</gene>
<dbReference type="OrthoDB" id="8819875at2759"/>
<accession>A0A553QBE8</accession>
<organism evidence="3 4">
    <name type="scientific">Danionella cerebrum</name>
    <dbReference type="NCBI Taxonomy" id="2873325"/>
    <lineage>
        <taxon>Eukaryota</taxon>
        <taxon>Metazoa</taxon>
        <taxon>Chordata</taxon>
        <taxon>Craniata</taxon>
        <taxon>Vertebrata</taxon>
        <taxon>Euteleostomi</taxon>
        <taxon>Actinopterygii</taxon>
        <taxon>Neopterygii</taxon>
        <taxon>Teleostei</taxon>
        <taxon>Ostariophysi</taxon>
        <taxon>Cypriniformes</taxon>
        <taxon>Danionidae</taxon>
        <taxon>Danioninae</taxon>
        <taxon>Danionella</taxon>
    </lineage>
</organism>
<evidence type="ECO:0000256" key="2">
    <source>
        <dbReference type="ARBA" id="ARBA00023054"/>
    </source>
</evidence>